<dbReference type="InterPro" id="IPR009091">
    <property type="entry name" value="RCC1/BLIP-II"/>
</dbReference>
<evidence type="ECO:0000256" key="1">
    <source>
        <dbReference type="ARBA" id="ARBA00022737"/>
    </source>
</evidence>
<feature type="region of interest" description="Disordered" evidence="3">
    <location>
        <begin position="1453"/>
        <end position="1476"/>
    </location>
</feature>
<dbReference type="EMBL" id="BNCP01000006">
    <property type="protein sequence ID" value="GIL74662.1"/>
    <property type="molecule type" value="Genomic_DNA"/>
</dbReference>
<dbReference type="Gene3D" id="2.30.29.30">
    <property type="entry name" value="Pleckstrin-homology domain (PH domain)/Phosphotyrosine-binding domain (PTB)"/>
    <property type="match status" value="1"/>
</dbReference>
<name>A0A8J4C4T9_9CHLO</name>
<dbReference type="PROSITE" id="PS50012">
    <property type="entry name" value="RCC1_3"/>
    <property type="match status" value="5"/>
</dbReference>
<feature type="region of interest" description="Disordered" evidence="3">
    <location>
        <begin position="1987"/>
        <end position="2033"/>
    </location>
</feature>
<feature type="compositionally biased region" description="Low complexity" evidence="3">
    <location>
        <begin position="2255"/>
        <end position="2270"/>
    </location>
</feature>
<keyword evidence="2" id="KW-0175">Coiled coil</keyword>
<feature type="region of interest" description="Disordered" evidence="3">
    <location>
        <begin position="898"/>
        <end position="951"/>
    </location>
</feature>
<feature type="compositionally biased region" description="Polar residues" evidence="3">
    <location>
        <begin position="817"/>
        <end position="831"/>
    </location>
</feature>
<feature type="compositionally biased region" description="Polar residues" evidence="3">
    <location>
        <begin position="1011"/>
        <end position="1022"/>
    </location>
</feature>
<feature type="region of interest" description="Disordered" evidence="3">
    <location>
        <begin position="986"/>
        <end position="1030"/>
    </location>
</feature>
<dbReference type="InterPro" id="IPR051210">
    <property type="entry name" value="Ub_ligase/GEF_domain"/>
</dbReference>
<feature type="region of interest" description="Disordered" evidence="3">
    <location>
        <begin position="502"/>
        <end position="521"/>
    </location>
</feature>
<feature type="region of interest" description="Disordered" evidence="3">
    <location>
        <begin position="1600"/>
        <end position="1754"/>
    </location>
</feature>
<feature type="compositionally biased region" description="Polar residues" evidence="3">
    <location>
        <begin position="502"/>
        <end position="511"/>
    </location>
</feature>
<feature type="compositionally biased region" description="Basic residues" evidence="3">
    <location>
        <begin position="2305"/>
        <end position="2314"/>
    </location>
</feature>
<proteinExistence type="predicted"/>
<dbReference type="PROSITE" id="PS51514">
    <property type="entry name" value="BRX"/>
    <property type="match status" value="1"/>
</dbReference>
<sequence length="2324" mass="239346">MSVDILPCPTYEGGSVFLNGFSDGPKPYEEVLTFLRKGTDMLKYGRIGAPKSHPFRLSNDMTELQWESKKGQVRRIPLKCICRLEQGQNSSVFKKYPKPESQHVSFSIHYADESKRSRTLDVICNNKHDYEMWYWGVQIIMHYPPTTFYSTPPQALPAARAHALPGTVSAPTVTQHRATPQPATVNTLLASVRTLPSVADRRPKATPKTKPMAVSLDLMKSMRSSGTTMGITQTDTRAQMGDLYAWGSLMVVEADEPSSTPGNPSASHESLRVVMQSNRPNLVGEANCVDVARVSCAPRHAALITRNGELYTWGIGRDGNLGHGWCGNVPKPRLLTRMGGRGVRAVSCGEGASAAISAEQRLFMWGKGTAGQLGNGYAFPCAEPALVVFPGLREDVKVLAVSCGPYHTAAITEGGLLYTWGNGLFGRLGHGSHSSEYRPRRVVELEDKCVIDVSCGYWHTAAVARSRSGTRSRPASLTPSMEFVTPASTPCAQPHPFRHLPTTASAPNMSTGGDGMEDGSRGELSLRIRSRTADMSSSGSDLQGAVAAMAASVNATRPLVRGSYGGGEPSSSNAVPSVGCLRDEVMSCSVASFDKLPDVASEDLSESLPGAAGMLFTWGCDFSWMDGGKRDKHFGCLGLGDDIEGRLVPTRVRGDMDKHGVVQVACGWNMTIALSADGRVYQMGSTGAHTTDKNCTWEGAKVPTRVDGNLFGMFVEEVACGMRHVVAVASKVQANGQIPDDQRRIRLLAWGCGTEGQLGLWGNGASTDASVAVRASPTDHSLPQIVGSLDGRRVLHIAAGGNLTMAVMEHDSRTRRSNPGPSAMPTTTNHFGGSTTSTPSGGGAHSRALSVAQYQSVVGGFATGVRDASSAAAFQISQSLPITVAAAGLQSLQQMVSGGVGSRSKSGTPTAPPDVSFMPRRRPSRVVGIPQPTFGQPRSDTHHRHRSDLRRSTTRLLTSHQGFSGQVVQKALSSGGQEGKMLDATASASSGIVSQRSSPPLGQPSEDADSRSASPTSNSLYEISNVDGDFQPSRHVRSAVLETRTRSNSVDSAVNVASFTTVAAAAVANFARPLPRRGSSGNAADIQSLGDNSTGDTPETDTDSYAHGGRSLDMVPEQSEESPGSPSPISRHSHHAMTTAHSLPHHPMAATIAGGVAGSGGVHPHLHPYNMEAREVSTMAMQVKPPTSVKPRLSRLAQQGPAGTTGTAAVAAASTAMPDGSIGETVRSSVSTMDSSYTAEGSASSELSPSGIVTASPETPAGEMDSVHPAVAGMPALPLPFTLPEAPASPPGPQQHLPFASHLMALTPPSPQQHQQQQPTAISASPLPPAGPPSRHGSLGHVLSPQESLVRAQAAAGGAGAPTPGSFGRNRDAGANMWLQPPLAAAGGAGGHSSFRSEGSMRAYGMLPDSVVPAAVTGGHTAMDMPVGAGHRSAGSRGSRGHSRHASYDSVDLTSRDADGQHGNNAAVGGGGGGGGGGGFDPRAAVFPAYGGASASAPPRSATDSITANLLQQNEQLQKELEALRQQVALFKQAAGLASAGASGTGMLPAGGHAYSASNLSGPPPGQQQQVSAAAAAAAAAAAVAAAAVAVHSSPQAIAGGGGVQPHPGGAGPLPTSFLNDSASGHGAGSSGQPSFSPQGPARSAMLHHTHSAGMSTLPPVGASSPGNSFAAGQMTSRSPQPVDRQASIAGAPPPVSVPPPSHRHKRSSSIDVSSLIATRDGIGPAKEYLAPVPQPAPEPSLPPHHVGERMPSMGWEGTAVGSYTAQPALESLRHAHPGVSLAQTALEEFEECLEDGYEGEEDDDEPEEEGEPAVDESLGPSASIDGLGSVTLAVALPMASQGSLHRQLYVAQQQRPPQLPPPQQQLQSQQGPTNRPSAANAVYTHMSYIEDPHSDSVTSLKDVPVRPISETSYRSSGSGDGSSYTASAVEAPASGLAFPTAVQEADVSLTAAAASAAGGGGGGGPIWRTRRNAFVEWVNTMHHEMSEEVPNGGGGPGGNGGAVPGHGGGAGGAPSAEQLFPTGSSVPLAPVAETLPPEGMQFQYAPGVYITLKPPAQKGDRIQLVKVRFNRKVFTDPSQGQAWWSIHRAILSDLYHVTFDMVNKAPVALPQGLPPLAPGPHQPVPTAIMHVRGMSTDTQGTSAGSTAASASSSLYFSVPAGNSPVHGLAATGNGGCSGSGVPATVAAAVPLGDGRAMWIAGASALAGSGSGDLNANWTDVSYDDTAIMISPAPQPSLGGVGPSMPPRHHRSRSGSRTASGGSSHASASRLGQPQCPESPVLALQQVGTGGTYPGPGATVAAAAHLHHPSHQRTRSGGGTSSMS</sequence>
<dbReference type="Pfam" id="PF00415">
    <property type="entry name" value="RCC1"/>
    <property type="match status" value="5"/>
</dbReference>
<dbReference type="OrthoDB" id="5981550at2759"/>
<feature type="compositionally biased region" description="Low complexity" evidence="3">
    <location>
        <begin position="1631"/>
        <end position="1642"/>
    </location>
</feature>
<feature type="compositionally biased region" description="Pro residues" evidence="3">
    <location>
        <begin position="1733"/>
        <end position="1743"/>
    </location>
</feature>
<protein>
    <submittedName>
        <fullName evidence="4">Uncharacterized protein</fullName>
    </submittedName>
</protein>
<feature type="compositionally biased region" description="Polar residues" evidence="3">
    <location>
        <begin position="1226"/>
        <end position="1257"/>
    </location>
</feature>
<evidence type="ECO:0000256" key="3">
    <source>
        <dbReference type="SAM" id="MobiDB-lite"/>
    </source>
</evidence>
<feature type="region of interest" description="Disordered" evidence="3">
    <location>
        <begin position="1220"/>
        <end position="1268"/>
    </location>
</feature>
<dbReference type="InterPro" id="IPR013591">
    <property type="entry name" value="Brevis_radix_dom"/>
</dbReference>
<dbReference type="Proteomes" id="UP000747110">
    <property type="component" value="Unassembled WGS sequence"/>
</dbReference>
<dbReference type="PANTHER" id="PTHR22870:SF360">
    <property type="entry name" value="ULTRAVIOLET-B RECEPTOR UVR8"/>
    <property type="match status" value="1"/>
</dbReference>
<feature type="compositionally biased region" description="Acidic residues" evidence="3">
    <location>
        <begin position="1796"/>
        <end position="1815"/>
    </location>
</feature>
<feature type="compositionally biased region" description="Polar residues" evidence="3">
    <location>
        <begin position="986"/>
        <end position="1000"/>
    </location>
</feature>
<feature type="region of interest" description="Disordered" evidence="3">
    <location>
        <begin position="812"/>
        <end position="844"/>
    </location>
</feature>
<feature type="compositionally biased region" description="Gly residues" evidence="3">
    <location>
        <begin position="1600"/>
        <end position="1612"/>
    </location>
</feature>
<feature type="region of interest" description="Disordered" evidence="3">
    <location>
        <begin position="2229"/>
        <end position="2324"/>
    </location>
</feature>
<dbReference type="SUPFAM" id="SSF50729">
    <property type="entry name" value="PH domain-like"/>
    <property type="match status" value="1"/>
</dbReference>
<dbReference type="PRINTS" id="PR00633">
    <property type="entry name" value="RCCNDNSATION"/>
</dbReference>
<dbReference type="SUPFAM" id="SSF50985">
    <property type="entry name" value="RCC1/BLIP-II"/>
    <property type="match status" value="2"/>
</dbReference>
<feature type="region of interest" description="Disordered" evidence="3">
    <location>
        <begin position="1429"/>
        <end position="1448"/>
    </location>
</feature>
<gene>
    <name evidence="4" type="ORF">Vretifemale_4591</name>
</gene>
<evidence type="ECO:0000313" key="4">
    <source>
        <dbReference type="EMBL" id="GIL74662.1"/>
    </source>
</evidence>
<feature type="region of interest" description="Disordered" evidence="3">
    <location>
        <begin position="1854"/>
        <end position="1879"/>
    </location>
</feature>
<dbReference type="Pfam" id="PF08381">
    <property type="entry name" value="BRX"/>
    <property type="match status" value="1"/>
</dbReference>
<feature type="region of interest" description="Disordered" evidence="3">
    <location>
        <begin position="1796"/>
        <end position="1825"/>
    </location>
</feature>
<feature type="region of interest" description="Disordered" evidence="3">
    <location>
        <begin position="1305"/>
        <end position="1374"/>
    </location>
</feature>
<feature type="coiled-coil region" evidence="2">
    <location>
        <begin position="1507"/>
        <end position="1534"/>
    </location>
</feature>
<dbReference type="CDD" id="cd13365">
    <property type="entry name" value="PH_PLC_plant-like"/>
    <property type="match status" value="1"/>
</dbReference>
<feature type="compositionally biased region" description="Gly residues" evidence="3">
    <location>
        <begin position="1992"/>
        <end position="2013"/>
    </location>
</feature>
<dbReference type="InterPro" id="IPR011993">
    <property type="entry name" value="PH-like_dom_sf"/>
</dbReference>
<feature type="region of interest" description="Disordered" evidence="3">
    <location>
        <begin position="1073"/>
        <end position="1140"/>
    </location>
</feature>
<dbReference type="InterPro" id="IPR000408">
    <property type="entry name" value="Reg_chr_condens"/>
</dbReference>
<dbReference type="PANTHER" id="PTHR22870">
    <property type="entry name" value="REGULATOR OF CHROMOSOME CONDENSATION"/>
    <property type="match status" value="1"/>
</dbReference>
<evidence type="ECO:0000313" key="5">
    <source>
        <dbReference type="Proteomes" id="UP000747110"/>
    </source>
</evidence>
<feature type="compositionally biased region" description="Pro residues" evidence="3">
    <location>
        <begin position="1692"/>
        <end position="1701"/>
    </location>
</feature>
<evidence type="ECO:0000256" key="2">
    <source>
        <dbReference type="SAM" id="Coils"/>
    </source>
</evidence>
<reference evidence="4" key="1">
    <citation type="journal article" date="2021" name="Proc. Natl. Acad. Sci. U.S.A.">
        <title>Three genomes in the algal genus Volvox reveal the fate of a haploid sex-determining region after a transition to homothallism.</title>
        <authorList>
            <person name="Yamamoto K."/>
            <person name="Hamaji T."/>
            <person name="Kawai-Toyooka H."/>
            <person name="Matsuzaki R."/>
            <person name="Takahashi F."/>
            <person name="Nishimura Y."/>
            <person name="Kawachi M."/>
            <person name="Noguchi H."/>
            <person name="Minakuchi Y."/>
            <person name="Umen J.G."/>
            <person name="Toyoda A."/>
            <person name="Nozaki H."/>
        </authorList>
    </citation>
    <scope>NUCLEOTIDE SEQUENCE</scope>
    <source>
        <strain evidence="4">NIES-3786</strain>
    </source>
</reference>
<comment type="caution">
    <text evidence="4">The sequence shown here is derived from an EMBL/GenBank/DDBJ whole genome shotgun (WGS) entry which is preliminary data.</text>
</comment>
<feature type="compositionally biased region" description="Low complexity" evidence="3">
    <location>
        <begin position="1312"/>
        <end position="1325"/>
    </location>
</feature>
<keyword evidence="5" id="KW-1185">Reference proteome</keyword>
<dbReference type="Gene3D" id="2.130.10.30">
    <property type="entry name" value="Regulator of chromosome condensation 1/beta-lactamase-inhibitor protein II"/>
    <property type="match status" value="2"/>
</dbReference>
<keyword evidence="1" id="KW-0677">Repeat</keyword>
<organism evidence="4 5">
    <name type="scientific">Volvox reticuliferus</name>
    <dbReference type="NCBI Taxonomy" id="1737510"/>
    <lineage>
        <taxon>Eukaryota</taxon>
        <taxon>Viridiplantae</taxon>
        <taxon>Chlorophyta</taxon>
        <taxon>core chlorophytes</taxon>
        <taxon>Chlorophyceae</taxon>
        <taxon>CS clade</taxon>
        <taxon>Chlamydomonadales</taxon>
        <taxon>Volvocaceae</taxon>
        <taxon>Volvox</taxon>
    </lineage>
</organism>
<accession>A0A8J4C4T9</accession>
<feature type="compositionally biased region" description="Low complexity" evidence="3">
    <location>
        <begin position="2295"/>
        <end position="2304"/>
    </location>
</feature>
<dbReference type="PROSITE" id="PS00626">
    <property type="entry name" value="RCC1_2"/>
    <property type="match status" value="1"/>
</dbReference>